<dbReference type="PANTHER" id="PTHR22911">
    <property type="entry name" value="ACYL-MALONYL CONDENSING ENZYME-RELATED"/>
    <property type="match status" value="1"/>
</dbReference>
<gene>
    <name evidence="7" type="ORF">METZ01_LOCUS256771</name>
</gene>
<name>A0A382IXQ7_9ZZZZ</name>
<keyword evidence="3 5" id="KW-1133">Transmembrane helix</keyword>
<feature type="transmembrane region" description="Helical" evidence="5">
    <location>
        <begin position="155"/>
        <end position="174"/>
    </location>
</feature>
<dbReference type="GO" id="GO:0016020">
    <property type="term" value="C:membrane"/>
    <property type="evidence" value="ECO:0007669"/>
    <property type="project" value="UniProtKB-SubCell"/>
</dbReference>
<evidence type="ECO:0000256" key="3">
    <source>
        <dbReference type="ARBA" id="ARBA00022989"/>
    </source>
</evidence>
<feature type="transmembrane region" description="Helical" evidence="5">
    <location>
        <begin position="45"/>
        <end position="67"/>
    </location>
</feature>
<proteinExistence type="predicted"/>
<feature type="transmembrane region" description="Helical" evidence="5">
    <location>
        <begin position="104"/>
        <end position="123"/>
    </location>
</feature>
<evidence type="ECO:0000256" key="4">
    <source>
        <dbReference type="ARBA" id="ARBA00023136"/>
    </source>
</evidence>
<feature type="transmembrane region" description="Helical" evidence="5">
    <location>
        <begin position="79"/>
        <end position="98"/>
    </location>
</feature>
<dbReference type="SUPFAM" id="SSF103481">
    <property type="entry name" value="Multidrug resistance efflux transporter EmrE"/>
    <property type="match status" value="1"/>
</dbReference>
<feature type="transmembrane region" description="Helical" evidence="5">
    <location>
        <begin position="12"/>
        <end position="33"/>
    </location>
</feature>
<feature type="domain" description="EamA" evidence="6">
    <location>
        <begin position="14"/>
        <end position="146"/>
    </location>
</feature>
<dbReference type="PANTHER" id="PTHR22911:SF6">
    <property type="entry name" value="SOLUTE CARRIER FAMILY 35 MEMBER G1"/>
    <property type="match status" value="1"/>
</dbReference>
<evidence type="ECO:0000259" key="6">
    <source>
        <dbReference type="Pfam" id="PF00892"/>
    </source>
</evidence>
<keyword evidence="2 5" id="KW-0812">Transmembrane</keyword>
<accession>A0A382IXQ7</accession>
<evidence type="ECO:0000256" key="1">
    <source>
        <dbReference type="ARBA" id="ARBA00004141"/>
    </source>
</evidence>
<feature type="transmembrane region" description="Helical" evidence="5">
    <location>
        <begin position="214"/>
        <end position="234"/>
    </location>
</feature>
<feature type="domain" description="EamA" evidence="6">
    <location>
        <begin position="155"/>
        <end position="249"/>
    </location>
</feature>
<feature type="transmembrane region" description="Helical" evidence="5">
    <location>
        <begin position="186"/>
        <end position="208"/>
    </location>
</feature>
<dbReference type="Pfam" id="PF00892">
    <property type="entry name" value="EamA"/>
    <property type="match status" value="2"/>
</dbReference>
<dbReference type="InterPro" id="IPR037185">
    <property type="entry name" value="EmrE-like"/>
</dbReference>
<dbReference type="AlphaFoldDB" id="A0A382IXQ7"/>
<protein>
    <recommendedName>
        <fullName evidence="6">EamA domain-containing protein</fullName>
    </recommendedName>
</protein>
<feature type="transmembrane region" description="Helical" evidence="5">
    <location>
        <begin position="132"/>
        <end position="149"/>
    </location>
</feature>
<sequence>MNNYINKYQNNYLGLVLGLSGYTIFVLLDSLIKKNLINNYPVFEINFFICLFSFIPIILTLFFLQSWNVLLNNKIHIQLLRGVLGLLCGALIINSFKAHAFSEIYPILFSAPLILTIFSYFLLKEKVGPRRWTAVLIGFIGVLIVSRPGTIHFTWALFGLFIAAFILATNIIIIRKLANSQSSIAFAFYGSVAGLFLSGIIASQNFVTIKPEDYFILFFCGIIGGTGGLCISGASKILESSVFAPLQYVQL</sequence>
<evidence type="ECO:0000313" key="7">
    <source>
        <dbReference type="EMBL" id="SVC03917.1"/>
    </source>
</evidence>
<keyword evidence="4 5" id="KW-0472">Membrane</keyword>
<reference evidence="7" key="1">
    <citation type="submission" date="2018-05" db="EMBL/GenBank/DDBJ databases">
        <authorList>
            <person name="Lanie J.A."/>
            <person name="Ng W.-L."/>
            <person name="Kazmierczak K.M."/>
            <person name="Andrzejewski T.M."/>
            <person name="Davidsen T.M."/>
            <person name="Wayne K.J."/>
            <person name="Tettelin H."/>
            <person name="Glass J.I."/>
            <person name="Rusch D."/>
            <person name="Podicherti R."/>
            <person name="Tsui H.-C.T."/>
            <person name="Winkler M.E."/>
        </authorList>
    </citation>
    <scope>NUCLEOTIDE SEQUENCE</scope>
</reference>
<comment type="subcellular location">
    <subcellularLocation>
        <location evidence="1">Membrane</location>
        <topology evidence="1">Multi-pass membrane protein</topology>
    </subcellularLocation>
</comment>
<evidence type="ECO:0000256" key="5">
    <source>
        <dbReference type="SAM" id="Phobius"/>
    </source>
</evidence>
<organism evidence="7">
    <name type="scientific">marine metagenome</name>
    <dbReference type="NCBI Taxonomy" id="408172"/>
    <lineage>
        <taxon>unclassified sequences</taxon>
        <taxon>metagenomes</taxon>
        <taxon>ecological metagenomes</taxon>
    </lineage>
</organism>
<evidence type="ECO:0000256" key="2">
    <source>
        <dbReference type="ARBA" id="ARBA00022692"/>
    </source>
</evidence>
<dbReference type="InterPro" id="IPR000620">
    <property type="entry name" value="EamA_dom"/>
</dbReference>
<dbReference type="EMBL" id="UINC01070066">
    <property type="protein sequence ID" value="SVC03917.1"/>
    <property type="molecule type" value="Genomic_DNA"/>
</dbReference>
<feature type="non-terminal residue" evidence="7">
    <location>
        <position position="251"/>
    </location>
</feature>